<comment type="caution">
    <text evidence="3">The sequence shown here is derived from an EMBL/GenBank/DDBJ whole genome shotgun (WGS) entry which is preliminary data.</text>
</comment>
<feature type="compositionally biased region" description="Low complexity" evidence="1">
    <location>
        <begin position="175"/>
        <end position="191"/>
    </location>
</feature>
<reference evidence="3 4" key="1">
    <citation type="submission" date="2023-10" db="EMBL/GenBank/DDBJ databases">
        <authorList>
            <person name="Maclean D."/>
            <person name="Macfadyen A."/>
        </authorList>
    </citation>
    <scope>NUCLEOTIDE SEQUENCE [LARGE SCALE GENOMIC DNA]</scope>
</reference>
<proteinExistence type="predicted"/>
<keyword evidence="4" id="KW-1185">Reference proteome</keyword>
<keyword evidence="2" id="KW-0812">Transmembrane</keyword>
<evidence type="ECO:0000313" key="4">
    <source>
        <dbReference type="Proteomes" id="UP001314263"/>
    </source>
</evidence>
<evidence type="ECO:0000256" key="1">
    <source>
        <dbReference type="SAM" id="MobiDB-lite"/>
    </source>
</evidence>
<name>A0AAV1I5F6_9CHLO</name>
<gene>
    <name evidence="3" type="ORF">CVIRNUC_004672</name>
</gene>
<feature type="transmembrane region" description="Helical" evidence="2">
    <location>
        <begin position="486"/>
        <end position="506"/>
    </location>
</feature>
<dbReference type="EMBL" id="CAUYUE010000005">
    <property type="protein sequence ID" value="CAK0778960.1"/>
    <property type="molecule type" value="Genomic_DNA"/>
</dbReference>
<protein>
    <submittedName>
        <fullName evidence="3">Uncharacterized protein</fullName>
    </submittedName>
</protein>
<dbReference type="Proteomes" id="UP001314263">
    <property type="component" value="Unassembled WGS sequence"/>
</dbReference>
<dbReference type="AlphaFoldDB" id="A0AAV1I5F6"/>
<evidence type="ECO:0000313" key="3">
    <source>
        <dbReference type="EMBL" id="CAK0778960.1"/>
    </source>
</evidence>
<sequence length="512" mass="53035">MCLTPRATVPLPAQQTSEAGAAVLQLGHQWNIDAPEFIPSQQIKGAGAAAAQLRQKWNTSAPEFVPSQQIHEARAAVQLGQRWNVEAPECIPSQQITEAGVITQPGRRWNIHAPDFIPSSQTAVSQLAQGFMMGHPAPALTSATSEGRPRSAGVTGSTAAAPRAVTPEDAGHHGPPAVALPSPDDSSDASLSAAMELPVEASQQDVAECMHGMRWLQTLHEDEVAERWLPQLEELNADFPEGYYDPLAEAYAHGRQGLPPPRGRAAATKTQCMAHERVEGAHAAAVSSTKALTVSQMVAMFAAAGGAEAAPLACQQPQPEEELGHVVDDLLAQSVNRLFLRGPHLSPRTGRNLRAKRSTAPPEPQMSPRAALLHAAAAAWAVGHMATAAMALPSAAVGSPALGQTQAPDNRAIDISARAGPQPEELDIVDSQAQPVSLAGSVASLSGTAGSGARSASQSAASGVRQAAFGALAGVAQSLQCSAVRVSYYAAGAAVGIGAGLCLIALRDPERR</sequence>
<evidence type="ECO:0000256" key="2">
    <source>
        <dbReference type="SAM" id="Phobius"/>
    </source>
</evidence>
<feature type="region of interest" description="Disordered" evidence="1">
    <location>
        <begin position="342"/>
        <end position="367"/>
    </location>
</feature>
<keyword evidence="2" id="KW-1133">Transmembrane helix</keyword>
<keyword evidence="2" id="KW-0472">Membrane</keyword>
<organism evidence="3 4">
    <name type="scientific">Coccomyxa viridis</name>
    <dbReference type="NCBI Taxonomy" id="1274662"/>
    <lineage>
        <taxon>Eukaryota</taxon>
        <taxon>Viridiplantae</taxon>
        <taxon>Chlorophyta</taxon>
        <taxon>core chlorophytes</taxon>
        <taxon>Trebouxiophyceae</taxon>
        <taxon>Trebouxiophyceae incertae sedis</taxon>
        <taxon>Coccomyxaceae</taxon>
        <taxon>Coccomyxa</taxon>
    </lineage>
</organism>
<accession>A0AAV1I5F6</accession>
<feature type="region of interest" description="Disordered" evidence="1">
    <location>
        <begin position="135"/>
        <end position="191"/>
    </location>
</feature>